<evidence type="ECO:0000313" key="3">
    <source>
        <dbReference type="EMBL" id="KAJ5354863.1"/>
    </source>
</evidence>
<proteinExistence type="predicted"/>
<dbReference type="GO" id="GO:0019748">
    <property type="term" value="P:secondary metabolic process"/>
    <property type="evidence" value="ECO:0007669"/>
    <property type="project" value="TreeGrafter"/>
</dbReference>
<dbReference type="GO" id="GO:0005634">
    <property type="term" value="C:nucleus"/>
    <property type="evidence" value="ECO:0007669"/>
    <property type="project" value="TreeGrafter"/>
</dbReference>
<dbReference type="GO" id="GO:0072330">
    <property type="term" value="P:monocarboxylic acid biosynthetic process"/>
    <property type="evidence" value="ECO:0007669"/>
    <property type="project" value="UniProtKB-ARBA"/>
</dbReference>
<dbReference type="GO" id="GO:0016787">
    <property type="term" value="F:hydrolase activity"/>
    <property type="evidence" value="ECO:0007669"/>
    <property type="project" value="UniProtKB-KW"/>
</dbReference>
<dbReference type="Pfam" id="PF03959">
    <property type="entry name" value="FSH1"/>
    <property type="match status" value="1"/>
</dbReference>
<dbReference type="PANTHER" id="PTHR48070">
    <property type="entry name" value="ESTERASE OVCA2"/>
    <property type="match status" value="1"/>
</dbReference>
<keyword evidence="4" id="KW-1185">Reference proteome</keyword>
<evidence type="ECO:0000313" key="4">
    <source>
        <dbReference type="Proteomes" id="UP001148299"/>
    </source>
</evidence>
<dbReference type="InterPro" id="IPR005645">
    <property type="entry name" value="FSH-like_dom"/>
</dbReference>
<dbReference type="GO" id="GO:0005737">
    <property type="term" value="C:cytoplasm"/>
    <property type="evidence" value="ECO:0007669"/>
    <property type="project" value="TreeGrafter"/>
</dbReference>
<protein>
    <recommendedName>
        <fullName evidence="2">Serine hydrolase domain-containing protein</fullName>
    </recommendedName>
</protein>
<dbReference type="GO" id="GO:0017000">
    <property type="term" value="P:antibiotic biosynthetic process"/>
    <property type="evidence" value="ECO:0007669"/>
    <property type="project" value="UniProtKB-ARBA"/>
</dbReference>
<organism evidence="3 4">
    <name type="scientific">Penicillium brevicompactum</name>
    <dbReference type="NCBI Taxonomy" id="5074"/>
    <lineage>
        <taxon>Eukaryota</taxon>
        <taxon>Fungi</taxon>
        <taxon>Dikarya</taxon>
        <taxon>Ascomycota</taxon>
        <taxon>Pezizomycotina</taxon>
        <taxon>Eurotiomycetes</taxon>
        <taxon>Eurotiomycetidae</taxon>
        <taxon>Eurotiales</taxon>
        <taxon>Aspergillaceae</taxon>
        <taxon>Penicillium</taxon>
    </lineage>
</organism>
<dbReference type="InterPro" id="IPR050593">
    <property type="entry name" value="LovG"/>
</dbReference>
<dbReference type="EMBL" id="JAPZBR010000004">
    <property type="protein sequence ID" value="KAJ5354863.1"/>
    <property type="molecule type" value="Genomic_DNA"/>
</dbReference>
<keyword evidence="1" id="KW-0378">Hydrolase</keyword>
<evidence type="ECO:0000256" key="1">
    <source>
        <dbReference type="ARBA" id="ARBA00022801"/>
    </source>
</evidence>
<feature type="domain" description="Serine hydrolase" evidence="2">
    <location>
        <begin position="2"/>
        <end position="208"/>
    </location>
</feature>
<reference evidence="3" key="2">
    <citation type="journal article" date="2023" name="IMA Fungus">
        <title>Comparative genomic study of the Penicillium genus elucidates a diverse pangenome and 15 lateral gene transfer events.</title>
        <authorList>
            <person name="Petersen C."/>
            <person name="Sorensen T."/>
            <person name="Nielsen M.R."/>
            <person name="Sondergaard T.E."/>
            <person name="Sorensen J.L."/>
            <person name="Fitzpatrick D.A."/>
            <person name="Frisvad J.C."/>
            <person name="Nielsen K.L."/>
        </authorList>
    </citation>
    <scope>NUCLEOTIDE SEQUENCE</scope>
    <source>
        <strain evidence="3">IBT 35675</strain>
    </source>
</reference>
<dbReference type="AlphaFoldDB" id="A0A9W9URI4"/>
<dbReference type="InterPro" id="IPR029058">
    <property type="entry name" value="AB_hydrolase_fold"/>
</dbReference>
<dbReference type="Proteomes" id="UP001148299">
    <property type="component" value="Unassembled WGS sequence"/>
</dbReference>
<dbReference type="Gene3D" id="3.40.50.1820">
    <property type="entry name" value="alpha/beta hydrolase"/>
    <property type="match status" value="1"/>
</dbReference>
<dbReference type="PANTHER" id="PTHR48070:SF6">
    <property type="entry name" value="ESTERASE OVCA2"/>
    <property type="match status" value="1"/>
</dbReference>
<accession>A0A9W9URI4</accession>
<evidence type="ECO:0000259" key="2">
    <source>
        <dbReference type="Pfam" id="PF03959"/>
    </source>
</evidence>
<sequence>MRFLCFHGIGTNSEVRPFPIPLTFIYGTSVDHKHSEQSDVQATNRHSYDFVDGTLPWEMDKGLSFKIESIHIEANTTIEMKQFMLPEEPTFAYCTPTVPETCMKAIKDLDKYLETEEPYDGVIGFSLVGIFFSNAGRLLEYNDTIEESVTPLDLAEIDGIIDIPTAHIWGSRDPDRLNAQLASQACDEDTRSVFVHERGHEVPMSPENVISAAKVINRAITRAQGFV</sequence>
<comment type="caution">
    <text evidence="3">The sequence shown here is derived from an EMBL/GenBank/DDBJ whole genome shotgun (WGS) entry which is preliminary data.</text>
</comment>
<gene>
    <name evidence="3" type="ORF">N7541_005907</name>
</gene>
<name>A0A9W9URI4_PENBR</name>
<reference evidence="3" key="1">
    <citation type="submission" date="2022-12" db="EMBL/GenBank/DDBJ databases">
        <authorList>
            <person name="Petersen C."/>
        </authorList>
    </citation>
    <scope>NUCLEOTIDE SEQUENCE</scope>
    <source>
        <strain evidence="3">IBT 35675</strain>
    </source>
</reference>